<comment type="caution">
    <text evidence="9">The sequence shown here is derived from an EMBL/GenBank/DDBJ whole genome shotgun (WGS) entry which is preliminary data.</text>
</comment>
<evidence type="ECO:0000256" key="6">
    <source>
        <dbReference type="ARBA" id="ARBA00023136"/>
    </source>
</evidence>
<feature type="domain" description="Bacterial sugar transferase" evidence="8">
    <location>
        <begin position="239"/>
        <end position="421"/>
    </location>
</feature>
<dbReference type="GO" id="GO:0016740">
    <property type="term" value="F:transferase activity"/>
    <property type="evidence" value="ECO:0007669"/>
    <property type="project" value="UniProtKB-KW"/>
</dbReference>
<dbReference type="PANTHER" id="PTHR30576:SF0">
    <property type="entry name" value="UNDECAPRENYL-PHOSPHATE N-ACETYLGALACTOSAMINYL 1-PHOSPHATE TRANSFERASE-RELATED"/>
    <property type="match status" value="1"/>
</dbReference>
<protein>
    <submittedName>
        <fullName evidence="9">Glycosyl transferase</fullName>
    </submittedName>
</protein>
<dbReference type="Pfam" id="PF02397">
    <property type="entry name" value="Bac_transf"/>
    <property type="match status" value="1"/>
</dbReference>
<keyword evidence="5 7" id="KW-1133">Transmembrane helix</keyword>
<keyword evidence="3 9" id="KW-0808">Transferase</keyword>
<dbReference type="InterPro" id="IPR017475">
    <property type="entry name" value="EPS_sugar_tfrase"/>
</dbReference>
<name>A0ABQ2CJC6_9GAMM</name>
<feature type="transmembrane region" description="Helical" evidence="7">
    <location>
        <begin position="116"/>
        <end position="133"/>
    </location>
</feature>
<sequence length="427" mass="49082">MPKSFKRRHSRWYEVVLFNQVFLFLLGYAVVVLLPAWLRWGSVLFSWPLAESPLNTLLANSAAYILSSAVLRKFKRFHGRSSLSFIIPTMLAAWLGVVAILLFLREEYYARQVLTYSFLLANLWAFAGYFLGLRYSKPKLALVPFGRGMELADTSRAVVTVLTRPDLDGRRYDGIVADLHSVDLPDEWERFLARCTLARIPVFHTQQVIESVTGRVRVNHLSENIFGALLPSSTYLFIKRVVDTFLVLLAAPVWLPVMLVIGLIIKLESEGPMFFVQDRVGLGNKRFRMYKLRSMRMDSEKDGAQFAEEGDARVTRTGRFIRRTRLDEIPQFLNVLKGDMSLIGPRPEQIAFVEQFEKDIPFYSYRHVVRPGITGWAQVLHGYTADVDDTSVKIEHDFYYIKHFSLWLDILIVIKTIRTVLTGFGAR</sequence>
<dbReference type="InterPro" id="IPR003362">
    <property type="entry name" value="Bact_transf"/>
</dbReference>
<dbReference type="NCBIfam" id="TIGR03025">
    <property type="entry name" value="EPS_sugtrans"/>
    <property type="match status" value="1"/>
</dbReference>
<feature type="transmembrane region" description="Helical" evidence="7">
    <location>
        <begin position="83"/>
        <end position="104"/>
    </location>
</feature>
<feature type="transmembrane region" description="Helical" evidence="7">
    <location>
        <begin position="245"/>
        <end position="265"/>
    </location>
</feature>
<keyword evidence="4 7" id="KW-0812">Transmembrane</keyword>
<evidence type="ECO:0000256" key="2">
    <source>
        <dbReference type="ARBA" id="ARBA00006464"/>
    </source>
</evidence>
<comment type="subcellular location">
    <subcellularLocation>
        <location evidence="1">Membrane</location>
        <topology evidence="1">Multi-pass membrane protein</topology>
    </subcellularLocation>
</comment>
<proteinExistence type="inferred from homology"/>
<evidence type="ECO:0000256" key="7">
    <source>
        <dbReference type="SAM" id="Phobius"/>
    </source>
</evidence>
<evidence type="ECO:0000313" key="9">
    <source>
        <dbReference type="EMBL" id="GGI90961.1"/>
    </source>
</evidence>
<dbReference type="EMBL" id="BMNN01000001">
    <property type="protein sequence ID" value="GGI90961.1"/>
    <property type="molecule type" value="Genomic_DNA"/>
</dbReference>
<dbReference type="RefSeq" id="WP_188634938.1">
    <property type="nucleotide sequence ID" value="NZ_BMNN01000001.1"/>
</dbReference>
<dbReference type="Proteomes" id="UP000633263">
    <property type="component" value="Unassembled WGS sequence"/>
</dbReference>
<evidence type="ECO:0000313" key="10">
    <source>
        <dbReference type="Proteomes" id="UP000633263"/>
    </source>
</evidence>
<evidence type="ECO:0000256" key="5">
    <source>
        <dbReference type="ARBA" id="ARBA00022989"/>
    </source>
</evidence>
<comment type="similarity">
    <text evidence="2">Belongs to the bacterial sugar transferase family.</text>
</comment>
<accession>A0ABQ2CJC6</accession>
<evidence type="ECO:0000259" key="8">
    <source>
        <dbReference type="Pfam" id="PF02397"/>
    </source>
</evidence>
<gene>
    <name evidence="9" type="primary">wcaJ</name>
    <name evidence="9" type="ORF">GCM10009083_04290</name>
</gene>
<feature type="transmembrane region" description="Helical" evidence="7">
    <location>
        <begin position="12"/>
        <end position="34"/>
    </location>
</feature>
<evidence type="ECO:0000256" key="1">
    <source>
        <dbReference type="ARBA" id="ARBA00004141"/>
    </source>
</evidence>
<dbReference type="PANTHER" id="PTHR30576">
    <property type="entry name" value="COLANIC BIOSYNTHESIS UDP-GLUCOSE LIPID CARRIER TRANSFERASE"/>
    <property type="match status" value="1"/>
</dbReference>
<evidence type="ECO:0000256" key="3">
    <source>
        <dbReference type="ARBA" id="ARBA00022679"/>
    </source>
</evidence>
<keyword evidence="10" id="KW-1185">Reference proteome</keyword>
<keyword evidence="6 7" id="KW-0472">Membrane</keyword>
<feature type="transmembrane region" description="Helical" evidence="7">
    <location>
        <begin position="54"/>
        <end position="71"/>
    </location>
</feature>
<evidence type="ECO:0000256" key="4">
    <source>
        <dbReference type="ARBA" id="ARBA00022692"/>
    </source>
</evidence>
<organism evidence="9 10">
    <name type="scientific">Halopseudomonas pertucinogena</name>
    <dbReference type="NCBI Taxonomy" id="86175"/>
    <lineage>
        <taxon>Bacteria</taxon>
        <taxon>Pseudomonadati</taxon>
        <taxon>Pseudomonadota</taxon>
        <taxon>Gammaproteobacteria</taxon>
        <taxon>Pseudomonadales</taxon>
        <taxon>Pseudomonadaceae</taxon>
        <taxon>Halopseudomonas</taxon>
    </lineage>
</organism>
<reference evidence="10" key="1">
    <citation type="journal article" date="2019" name="Int. J. Syst. Evol. Microbiol.">
        <title>The Global Catalogue of Microorganisms (GCM) 10K type strain sequencing project: providing services to taxonomists for standard genome sequencing and annotation.</title>
        <authorList>
            <consortium name="The Broad Institute Genomics Platform"/>
            <consortium name="The Broad Institute Genome Sequencing Center for Infectious Disease"/>
            <person name="Wu L."/>
            <person name="Ma J."/>
        </authorList>
    </citation>
    <scope>NUCLEOTIDE SEQUENCE [LARGE SCALE GENOMIC DNA]</scope>
    <source>
        <strain evidence="10">JCM 11590</strain>
    </source>
</reference>